<dbReference type="EMBL" id="JBHSPX010000004">
    <property type="protein sequence ID" value="MFC6063764.1"/>
    <property type="molecule type" value="Genomic_DNA"/>
</dbReference>
<proteinExistence type="predicted"/>
<protein>
    <submittedName>
        <fullName evidence="1">DUF3732 domain-containing protein</fullName>
    </submittedName>
</protein>
<dbReference type="Pfam" id="PF12532">
    <property type="entry name" value="DUF3732"/>
    <property type="match status" value="1"/>
</dbReference>
<evidence type="ECO:0000313" key="1">
    <source>
        <dbReference type="EMBL" id="MFC6063764.1"/>
    </source>
</evidence>
<dbReference type="RefSeq" id="WP_245659405.1">
    <property type="nucleotide sequence ID" value="NZ_JBHSPX010000004.1"/>
</dbReference>
<dbReference type="InterPro" id="IPR022205">
    <property type="entry name" value="DUF3732"/>
</dbReference>
<accession>A0ABW1ML90</accession>
<organism evidence="1 2">
    <name type="scientific">Streptomyces ochraceiscleroticus</name>
    <dbReference type="NCBI Taxonomy" id="47761"/>
    <lineage>
        <taxon>Bacteria</taxon>
        <taxon>Bacillati</taxon>
        <taxon>Actinomycetota</taxon>
        <taxon>Actinomycetes</taxon>
        <taxon>Kitasatosporales</taxon>
        <taxon>Streptomycetaceae</taxon>
        <taxon>Streptomyces</taxon>
    </lineage>
</organism>
<comment type="caution">
    <text evidence="1">The sequence shown here is derived from an EMBL/GenBank/DDBJ whole genome shotgun (WGS) entry which is preliminary data.</text>
</comment>
<evidence type="ECO:0000313" key="2">
    <source>
        <dbReference type="Proteomes" id="UP001596139"/>
    </source>
</evidence>
<sequence length="53" mass="5875">MVAGLGGGFQMIVSDHANLPEPWFQDCVRYNWRDGEALIPQARIDQHGVPIAP</sequence>
<dbReference type="Proteomes" id="UP001596139">
    <property type="component" value="Unassembled WGS sequence"/>
</dbReference>
<name>A0ABW1ML90_9ACTN</name>
<keyword evidence="2" id="KW-1185">Reference proteome</keyword>
<reference evidence="2" key="1">
    <citation type="journal article" date="2019" name="Int. J. Syst. Evol. Microbiol.">
        <title>The Global Catalogue of Microorganisms (GCM) 10K type strain sequencing project: providing services to taxonomists for standard genome sequencing and annotation.</title>
        <authorList>
            <consortium name="The Broad Institute Genomics Platform"/>
            <consortium name="The Broad Institute Genome Sequencing Center for Infectious Disease"/>
            <person name="Wu L."/>
            <person name="Ma J."/>
        </authorList>
    </citation>
    <scope>NUCLEOTIDE SEQUENCE [LARGE SCALE GENOMIC DNA]</scope>
    <source>
        <strain evidence="2">CGMCC 1.15180</strain>
    </source>
</reference>
<gene>
    <name evidence="1" type="ORF">ACFP4F_14500</name>
</gene>